<dbReference type="Proteomes" id="UP001058271">
    <property type="component" value="Chromosome"/>
</dbReference>
<evidence type="ECO:0000313" key="1">
    <source>
        <dbReference type="EMBL" id="UWZ33436.1"/>
    </source>
</evidence>
<proteinExistence type="predicted"/>
<evidence type="ECO:0000313" key="2">
    <source>
        <dbReference type="Proteomes" id="UP001058271"/>
    </source>
</evidence>
<protein>
    <submittedName>
        <fullName evidence="1">Gas vesicle protein GvpG</fullName>
    </submittedName>
</protein>
<keyword evidence="2" id="KW-1185">Reference proteome</keyword>
<accession>A0ABY5YVN2</accession>
<sequence length="76" mass="8393">MNVGLLTTILTLPYAPVRAVTAIADILLRQAEEELYSPAGVRRQLEALDEAVTRGELSESERQAAEDEILARLTNR</sequence>
<dbReference type="EMBL" id="CP073721">
    <property type="protein sequence ID" value="UWZ33436.1"/>
    <property type="molecule type" value="Genomic_DNA"/>
</dbReference>
<dbReference type="InterPro" id="IPR007804">
    <property type="entry name" value="GvpG"/>
</dbReference>
<reference evidence="1" key="1">
    <citation type="submission" date="2021-04" db="EMBL/GenBank/DDBJ databases">
        <title>Biosynthetic gene clusters of Dactylosporangioum roseum.</title>
        <authorList>
            <person name="Hartkoorn R.C."/>
            <person name="Beaudoing E."/>
            <person name="Hot D."/>
            <person name="Moureu S."/>
        </authorList>
    </citation>
    <scope>NUCLEOTIDE SEQUENCE</scope>
    <source>
        <strain evidence="1">NRRL B-16295</strain>
    </source>
</reference>
<gene>
    <name evidence="1" type="ORF">Drose_19130</name>
</gene>
<dbReference type="RefSeq" id="WP_260722687.1">
    <property type="nucleotide sequence ID" value="NZ_CP073721.1"/>
</dbReference>
<dbReference type="Pfam" id="PF05120">
    <property type="entry name" value="GvpG"/>
    <property type="match status" value="1"/>
</dbReference>
<organism evidence="1 2">
    <name type="scientific">Dactylosporangium roseum</name>
    <dbReference type="NCBI Taxonomy" id="47989"/>
    <lineage>
        <taxon>Bacteria</taxon>
        <taxon>Bacillati</taxon>
        <taxon>Actinomycetota</taxon>
        <taxon>Actinomycetes</taxon>
        <taxon>Micromonosporales</taxon>
        <taxon>Micromonosporaceae</taxon>
        <taxon>Dactylosporangium</taxon>
    </lineage>
</organism>
<name>A0ABY5YVN2_9ACTN</name>